<keyword evidence="2" id="KW-1185">Reference proteome</keyword>
<name>A0ABD1FAQ8_HYPHA</name>
<comment type="caution">
    <text evidence="1">The sequence shown here is derived from an EMBL/GenBank/DDBJ whole genome shotgun (WGS) entry which is preliminary data.</text>
</comment>
<gene>
    <name evidence="1" type="ORF">ABEB36_000280</name>
</gene>
<dbReference type="EMBL" id="JBDJPC010000001">
    <property type="protein sequence ID" value="KAL1516361.1"/>
    <property type="molecule type" value="Genomic_DNA"/>
</dbReference>
<sequence>MNPTLSTRQATIATGLSRESIRKVLKLHKHKMQILHELHDEDPDRRIEFCEIMTNRIIAEPRLGNLNGEMYADMLDRSIEPLIVQEFENQIDLDGNSSLDLD</sequence>
<reference evidence="1 2" key="1">
    <citation type="submission" date="2024-05" db="EMBL/GenBank/DDBJ databases">
        <title>Genetic variation in Jamaican populations of the coffee berry borer (Hypothenemus hampei).</title>
        <authorList>
            <person name="Errbii M."/>
            <person name="Myrie A."/>
        </authorList>
    </citation>
    <scope>NUCLEOTIDE SEQUENCE [LARGE SCALE GENOMIC DNA]</scope>
    <source>
        <strain evidence="1">JA-Hopewell-2020-01-JO</strain>
        <tissue evidence="1">Whole body</tissue>
    </source>
</reference>
<dbReference type="AlphaFoldDB" id="A0ABD1FAQ8"/>
<accession>A0ABD1FAQ8</accession>
<proteinExistence type="predicted"/>
<organism evidence="1 2">
    <name type="scientific">Hypothenemus hampei</name>
    <name type="common">Coffee berry borer</name>
    <dbReference type="NCBI Taxonomy" id="57062"/>
    <lineage>
        <taxon>Eukaryota</taxon>
        <taxon>Metazoa</taxon>
        <taxon>Ecdysozoa</taxon>
        <taxon>Arthropoda</taxon>
        <taxon>Hexapoda</taxon>
        <taxon>Insecta</taxon>
        <taxon>Pterygota</taxon>
        <taxon>Neoptera</taxon>
        <taxon>Endopterygota</taxon>
        <taxon>Coleoptera</taxon>
        <taxon>Polyphaga</taxon>
        <taxon>Cucujiformia</taxon>
        <taxon>Curculionidae</taxon>
        <taxon>Scolytinae</taxon>
        <taxon>Hypothenemus</taxon>
    </lineage>
</organism>
<evidence type="ECO:0000313" key="1">
    <source>
        <dbReference type="EMBL" id="KAL1516361.1"/>
    </source>
</evidence>
<evidence type="ECO:0000313" key="2">
    <source>
        <dbReference type="Proteomes" id="UP001566132"/>
    </source>
</evidence>
<dbReference type="Proteomes" id="UP001566132">
    <property type="component" value="Unassembled WGS sequence"/>
</dbReference>
<protein>
    <submittedName>
        <fullName evidence="1">Uncharacterized protein</fullName>
    </submittedName>
</protein>